<proteinExistence type="predicted"/>
<dbReference type="SUPFAM" id="SSF52540">
    <property type="entry name" value="P-loop containing nucleoside triphosphate hydrolases"/>
    <property type="match status" value="1"/>
</dbReference>
<dbReference type="GO" id="GO:0016887">
    <property type="term" value="F:ATP hydrolysis activity"/>
    <property type="evidence" value="ECO:0007669"/>
    <property type="project" value="InterPro"/>
</dbReference>
<dbReference type="PANTHER" id="PTHR42759:SF1">
    <property type="entry name" value="MAGNESIUM-CHELATASE SUBUNIT CHLD"/>
    <property type="match status" value="1"/>
</dbReference>
<dbReference type="GO" id="GO:0005524">
    <property type="term" value="F:ATP binding"/>
    <property type="evidence" value="ECO:0007669"/>
    <property type="project" value="InterPro"/>
</dbReference>
<evidence type="ECO:0000259" key="1">
    <source>
        <dbReference type="Pfam" id="PF07728"/>
    </source>
</evidence>
<feature type="domain" description="ATPase dynein-related AAA" evidence="1">
    <location>
        <begin position="27"/>
        <end position="163"/>
    </location>
</feature>
<dbReference type="InterPro" id="IPR050764">
    <property type="entry name" value="CbbQ/NirQ/NorQ/GpvN"/>
</dbReference>
<dbReference type="EMBL" id="LR796639">
    <property type="protein sequence ID" value="CAB4155725.1"/>
    <property type="molecule type" value="Genomic_DNA"/>
</dbReference>
<name>A0A6J5NEW9_9CAUD</name>
<dbReference type="InterPro" id="IPR001270">
    <property type="entry name" value="ClpA/B"/>
</dbReference>
<dbReference type="CDD" id="cd00009">
    <property type="entry name" value="AAA"/>
    <property type="match status" value="1"/>
</dbReference>
<reference evidence="2" key="1">
    <citation type="submission" date="2020-04" db="EMBL/GenBank/DDBJ databases">
        <authorList>
            <person name="Chiriac C."/>
            <person name="Salcher M."/>
            <person name="Ghai R."/>
            <person name="Kavagutti S V."/>
        </authorList>
    </citation>
    <scope>NUCLEOTIDE SEQUENCE</scope>
</reference>
<dbReference type="InterPro" id="IPR011704">
    <property type="entry name" value="ATPase_dyneun-rel_AAA"/>
</dbReference>
<protein>
    <submittedName>
        <fullName evidence="2">AAA domain containing protein</fullName>
    </submittedName>
</protein>
<evidence type="ECO:0000313" key="2">
    <source>
        <dbReference type="EMBL" id="CAB4155725.1"/>
    </source>
</evidence>
<sequence length="241" mass="26165">METTTAIKLPDCWQAFEDCLNAGIDRIILFGPSGIGKTFAGLNMGNVSGGAHRLVCTEDMTNADVTGAFMPNERGTFTWNYGSAVKAWEGNGITGGRLIVDEVDKASGDVFATLLSMLDSPESATWENPESGRVHRPKDGFSAVMTTNIENMEELPTALADRFPIRIRINTPHPSALLALSPDLRKYAVRMADAGERRISLRAFMAFDKLRTAYGDEKASLLTFGNRSESILDAIAVDKVA</sequence>
<dbReference type="InterPro" id="IPR027417">
    <property type="entry name" value="P-loop_NTPase"/>
</dbReference>
<dbReference type="PANTHER" id="PTHR42759">
    <property type="entry name" value="MOXR FAMILY PROTEIN"/>
    <property type="match status" value="1"/>
</dbReference>
<dbReference type="PRINTS" id="PR00300">
    <property type="entry name" value="CLPPROTEASEA"/>
</dbReference>
<dbReference type="Pfam" id="PF07728">
    <property type="entry name" value="AAA_5"/>
    <property type="match status" value="1"/>
</dbReference>
<organism evidence="2">
    <name type="scientific">uncultured Caudovirales phage</name>
    <dbReference type="NCBI Taxonomy" id="2100421"/>
    <lineage>
        <taxon>Viruses</taxon>
        <taxon>Duplodnaviria</taxon>
        <taxon>Heunggongvirae</taxon>
        <taxon>Uroviricota</taxon>
        <taxon>Caudoviricetes</taxon>
        <taxon>Peduoviridae</taxon>
        <taxon>Maltschvirus</taxon>
        <taxon>Maltschvirus maltsch</taxon>
    </lineage>
</organism>
<accession>A0A6J5NEW9</accession>
<gene>
    <name evidence="2" type="ORF">UFOVP658_23</name>
</gene>
<dbReference type="Gene3D" id="3.40.50.300">
    <property type="entry name" value="P-loop containing nucleotide triphosphate hydrolases"/>
    <property type="match status" value="1"/>
</dbReference>